<keyword evidence="1" id="KW-0378">Hydrolase</keyword>
<sequence>MARTMLNENALPKYFWAEAVNTACYVLNRVLIRPHLNKTPYELWKDRKPNIGYFKVFGCKCFVLNTKDNLGKFDPKSDVGIFLGYSNSSKAYRVYNKRTLVVEESMHVTIDESNPSSTEEGVVNDDADGELQEESSKENQEYAQQENQEDRQEEQTNMELEQQEGSSQTLPNEWRYVSSHPKDLILGDPSRGITTRSSLRKTCEHAAFISQIEPKSFADAENDEFWIMAMQEELNQFERNKVWELVPKPEHQSIIGTKWVFRNKMDESGMVVRNKARLVAQGYNQEEGIDFDETFAPVARLESIRMLLAFACHKDFILFQMDVKSAFLNGYIMEEVYVKQPPGFENEKFPNHVYRLLKALYGLKQAPRAWYDRLKNFLLDNDFSMGRADTTLFIKNKNQDILVQIYVDDIIFGSTNESLCKEFSSCMSKEFEMSMMGELKYFLGLQIKQNNEGIFINQAKYVKDLLKRFGIDESNSKNTPMSTTIKLDKDEKGKEVDNKKYRGMIGSLLYLTASRPDIMFSGGHADEVSRLDVAILDCILEERVLNIGYIIFNHMLSTPNLAKRSLPYASIITRILEYFHVPITESISLNSRELGDDSTANLGFYWRDDNWHKDQRTKKVTELAPSDHRFFNDVRPPHLLHDLSAPYLSHPPPFEGPSHSNSADSEDPLQQLLTKVDSLSERQDKLQSMLEAFQLQSISERERLFAQQQQLLDGQQQLFAALGFPPSSSSSHPHLLKAFHEKYFPERVRYQMEADFLRLTQGTKSVAEYEEQFTALSRFAPTLVANEGSKCRKFLEGLRPNIKGRLPILKINNYADLVDRAILAEKDILEAQYNGGGNKWDNKGVPDDTARRNYPICRHCERRHPGECHWKTRACFACGESRHRIMDCPKRRSKTTNTPTNEGQRKKPKVQGRVFALTEKDTEVSNDVVSGTLSLFSREAKVLFDPGAIHSFVSCVFARYANVPITPLDVHVTISTPMGDCQLIDHVYKSCVIRLCDREFFVDLLPLEMHDFDLILGMDWLGLYHVSIDCFAKEIIFRLLGEEEFHFQGNHKSHKALISMVKAMKMLKKGCEGFLAYIVADHPDEACLEDIPILNMVTVRNKYPLPRIDDLFDQLRGAVVFSKIDLRSGYHQLKIRSEDVLKTAFRTRYGHYEFLVMPFGLTNAPAAFMDLMNRIFQLYLDQFVIIFIDDILIYSKSKEEHETHLRIVLETLREQKLYGKFKKCEFWLDRVMFLGHIVTKDGISADPAKVEVIVNWERPSSVTEVRSFLGLAGYYRRFVKGFSSIAAPLTNLTKKNVKFNWDEACEKSFQELKSHLVTAPILTLSSEGGGFVIYSDASRKGLGCVLMQHGKVIAYGSRQLKNHEQNYPTHNFELAAIVFALKIWRHYLYGETCEIFTDHKSLKYLFTQKELNLRQRRWLKLVKNFDCSINYHPGKANMVADALSRKSSGCMAHLITMQSPLVKDLRRCGIEVVAHGQADLLANLIVQPTLIDKVKVAQKNDIELNKIREDVSKGHKPRFRLDNGDALWLGRGCDCIWVIVDRLTKSAHFLARKSTDNVGQLAKLFIKEIVRLHGVPVSIVSDRDPLFTSRFWASLHKELGMKLSFSTAFHPQTDGQSERTIQTLEDMLRACVLDLSGGWEEHLMLIEFAYNNSFHSSIGMAPFKALYGRKCRSPICWDEVGERKLLGPELIQITVDQIKLIRGCLQTAQNRQKSYADRRRRELEFKKGDFVFLKVSPWKGVFLFGKKGKLSRRFIGPFEILERIGPVAYRIALPPSLSRLHNVFHVSVLRKYITDSLHVLDYQPIQINEDMSYEEQPIEIVDRNEQVLRNRVIPLVKVRWMNHSIDEATWEREAEMLEKYPQLFHA</sequence>
<comment type="caution">
    <text evidence="1">The sequence shown here is derived from an EMBL/GenBank/DDBJ whole genome shotgun (WGS) entry which is preliminary data.</text>
</comment>
<proteinExistence type="predicted"/>
<organism evidence="1 2">
    <name type="scientific">Citrus sinensis</name>
    <name type="common">Sweet orange</name>
    <name type="synonym">Citrus aurantium var. sinensis</name>
    <dbReference type="NCBI Taxonomy" id="2711"/>
    <lineage>
        <taxon>Eukaryota</taxon>
        <taxon>Viridiplantae</taxon>
        <taxon>Streptophyta</taxon>
        <taxon>Embryophyta</taxon>
        <taxon>Tracheophyta</taxon>
        <taxon>Spermatophyta</taxon>
        <taxon>Magnoliopsida</taxon>
        <taxon>eudicotyledons</taxon>
        <taxon>Gunneridae</taxon>
        <taxon>Pentapetalae</taxon>
        <taxon>rosids</taxon>
        <taxon>malvids</taxon>
        <taxon>Sapindales</taxon>
        <taxon>Rutaceae</taxon>
        <taxon>Aurantioideae</taxon>
        <taxon>Citrus</taxon>
    </lineage>
</organism>
<reference evidence="2" key="1">
    <citation type="journal article" date="2023" name="Hortic. Res.">
        <title>A chromosome-level phased genome enabling allele-level studies in sweet orange: a case study on citrus Huanglongbing tolerance.</title>
        <authorList>
            <person name="Wu B."/>
            <person name="Yu Q."/>
            <person name="Deng Z."/>
            <person name="Duan Y."/>
            <person name="Luo F."/>
            <person name="Gmitter F. Jr."/>
        </authorList>
    </citation>
    <scope>NUCLEOTIDE SEQUENCE [LARGE SCALE GENOMIC DNA]</scope>
    <source>
        <strain evidence="2">cv. Valencia</strain>
    </source>
</reference>
<dbReference type="Proteomes" id="UP000829398">
    <property type="component" value="Chromosome 1"/>
</dbReference>
<evidence type="ECO:0000313" key="1">
    <source>
        <dbReference type="EMBL" id="KAH9801412.1"/>
    </source>
</evidence>
<evidence type="ECO:0000313" key="2">
    <source>
        <dbReference type="Proteomes" id="UP000829398"/>
    </source>
</evidence>
<keyword evidence="2" id="KW-1185">Reference proteome</keyword>
<name>A0ACB8NU41_CITSI</name>
<accession>A0ACB8NU41</accession>
<gene>
    <name evidence="1" type="ORF">KPL71_001017</name>
</gene>
<dbReference type="EMBL" id="CM039170">
    <property type="protein sequence ID" value="KAH9801412.1"/>
    <property type="molecule type" value="Genomic_DNA"/>
</dbReference>
<keyword evidence="1" id="KW-0540">Nuclease</keyword>
<protein>
    <submittedName>
        <fullName evidence="1">Endonuclease</fullName>
    </submittedName>
</protein>
<keyword evidence="1" id="KW-0255">Endonuclease</keyword>